<dbReference type="EMBL" id="FNVU01000003">
    <property type="protein sequence ID" value="SEG18313.1"/>
    <property type="molecule type" value="Genomic_DNA"/>
</dbReference>
<dbReference type="AlphaFoldDB" id="A0A1H5Y322"/>
<dbReference type="InterPro" id="IPR024775">
    <property type="entry name" value="DinB-like"/>
</dbReference>
<evidence type="ECO:0000313" key="2">
    <source>
        <dbReference type="EMBL" id="SEG18313.1"/>
    </source>
</evidence>
<sequence>MAGEAGWQGLSLGLFRRIRSELIKSVGGLAGAALDWRPSPESNSTGWLAWHIARGQDRNLSELMGDSQRWLSDGWADLFGRPADPCDTGFGHSVEQAAAFRSPASASLLAYQGAVHDLAERYLSSAPGDDLGRIVASPTLGNVHTVEERLQGLITDSFAHVGQIALLPGLLPGDIQ</sequence>
<evidence type="ECO:0000259" key="1">
    <source>
        <dbReference type="Pfam" id="PF12867"/>
    </source>
</evidence>
<evidence type="ECO:0000313" key="3">
    <source>
        <dbReference type="Proteomes" id="UP000236754"/>
    </source>
</evidence>
<dbReference type="Gene3D" id="1.20.120.450">
    <property type="entry name" value="dinb family like domain"/>
    <property type="match status" value="1"/>
</dbReference>
<dbReference type="SUPFAM" id="SSF109854">
    <property type="entry name" value="DinB/YfiT-like putative metalloenzymes"/>
    <property type="match status" value="1"/>
</dbReference>
<dbReference type="Proteomes" id="UP000236754">
    <property type="component" value="Unassembled WGS sequence"/>
</dbReference>
<accession>A0A1H5Y322</accession>
<reference evidence="2 3" key="1">
    <citation type="submission" date="2016-10" db="EMBL/GenBank/DDBJ databases">
        <authorList>
            <person name="de Groot N.N."/>
        </authorList>
    </citation>
    <scope>NUCLEOTIDE SEQUENCE [LARGE SCALE GENOMIC DNA]</scope>
    <source>
        <strain evidence="2 3">CGMCC 4.2023</strain>
    </source>
</reference>
<proteinExistence type="predicted"/>
<name>A0A1H5Y322_9ACTN</name>
<dbReference type="OrthoDB" id="4232152at2"/>
<organism evidence="2 3">
    <name type="scientific">Actinacidiphila yanglinensis</name>
    <dbReference type="NCBI Taxonomy" id="310779"/>
    <lineage>
        <taxon>Bacteria</taxon>
        <taxon>Bacillati</taxon>
        <taxon>Actinomycetota</taxon>
        <taxon>Actinomycetes</taxon>
        <taxon>Kitasatosporales</taxon>
        <taxon>Streptomycetaceae</taxon>
        <taxon>Actinacidiphila</taxon>
    </lineage>
</organism>
<dbReference type="InterPro" id="IPR034660">
    <property type="entry name" value="DinB/YfiT-like"/>
</dbReference>
<protein>
    <submittedName>
        <fullName evidence="2">DinB superfamily protein</fullName>
    </submittedName>
</protein>
<dbReference type="RefSeq" id="WP_160145003.1">
    <property type="nucleotide sequence ID" value="NZ_FNVU01000003.1"/>
</dbReference>
<dbReference type="Pfam" id="PF12867">
    <property type="entry name" value="DinB_2"/>
    <property type="match status" value="1"/>
</dbReference>
<feature type="domain" description="DinB-like" evidence="1">
    <location>
        <begin position="15"/>
        <end position="164"/>
    </location>
</feature>
<gene>
    <name evidence="2" type="ORF">SAMN05216223_103533</name>
</gene>
<keyword evidence="3" id="KW-1185">Reference proteome</keyword>